<reference evidence="1" key="1">
    <citation type="journal article" date="2014" name="Front. Microbiol.">
        <title>High frequency of phylogenetically diverse reductive dehalogenase-homologous genes in deep subseafloor sedimentary metagenomes.</title>
        <authorList>
            <person name="Kawai M."/>
            <person name="Futagami T."/>
            <person name="Toyoda A."/>
            <person name="Takaki Y."/>
            <person name="Nishi S."/>
            <person name="Hori S."/>
            <person name="Arai W."/>
            <person name="Tsubouchi T."/>
            <person name="Morono Y."/>
            <person name="Uchiyama I."/>
            <person name="Ito T."/>
            <person name="Fujiyama A."/>
            <person name="Inagaki F."/>
            <person name="Takami H."/>
        </authorList>
    </citation>
    <scope>NUCLEOTIDE SEQUENCE</scope>
    <source>
        <strain evidence="1">Expedition CK06-06</strain>
    </source>
</reference>
<gene>
    <name evidence="1" type="ORF">S03H2_30438</name>
</gene>
<dbReference type="EMBL" id="BARU01018417">
    <property type="protein sequence ID" value="GAH56227.1"/>
    <property type="molecule type" value="Genomic_DNA"/>
</dbReference>
<feature type="non-terminal residue" evidence="1">
    <location>
        <position position="133"/>
    </location>
</feature>
<organism evidence="1">
    <name type="scientific">marine sediment metagenome</name>
    <dbReference type="NCBI Taxonomy" id="412755"/>
    <lineage>
        <taxon>unclassified sequences</taxon>
        <taxon>metagenomes</taxon>
        <taxon>ecological metagenomes</taxon>
    </lineage>
</organism>
<name>X1GG79_9ZZZZ</name>
<comment type="caution">
    <text evidence="1">The sequence shown here is derived from an EMBL/GenBank/DDBJ whole genome shotgun (WGS) entry which is preliminary data.</text>
</comment>
<protein>
    <submittedName>
        <fullName evidence="1">Uncharacterized protein</fullName>
    </submittedName>
</protein>
<proteinExistence type="predicted"/>
<evidence type="ECO:0000313" key="1">
    <source>
        <dbReference type="EMBL" id="GAH56227.1"/>
    </source>
</evidence>
<sequence length="133" mass="15275">MTQEEFSERIKENWTGRLRWLYEDKFEFMDGMIDVEPSMPALAGATGTWTLNISLSSLIHSRGSVEVQLNNSLGANWIFDILQIKHPQNRGYVKVRSRTQKNVKLELELKRQNLIVISIVKGFLKPGTKLSVI</sequence>
<dbReference type="AlphaFoldDB" id="X1GG79"/>
<accession>X1GG79</accession>